<keyword evidence="2" id="KW-1185">Reference proteome</keyword>
<sequence>MKNRDIYQRNPSKIALLNNGVATMADALTDDERRTLRFELEHFVCEGEYQRGLVRILDSYVSNQGQPEQPAAWVSGFFGSGKSHLAKMLRFLWTDYTFPEDGASARGLARLPTDVQDLLKEITTLGKRAAGLHAAAGTLGAGAGDSVRLALLGIVFKSADLPESYPQARFCLWLKKNHIYEQVCAAVEAEDRNFRRELNDMYVSPLIAKGLLAADPNFAGNEKDARAALRAQFPKPKDITTDEFVTALQDTLAPDGKMPCTVIILDEVQQYIGDDTSRSYVVQEVVEACSKRFGDRLLFLGTGQTALSGTPALQRLQGRFTVNVELSDTDVETVTRRVVLAKRSDRVNDVKATLDGNAGELDRHLVGTKIGPRSEDKPVLVEDYPLLPVRRRFWEHALRAVDRAGTAGQLRTQLRIVYDAIRHTTDDPLGTVVPADFLFEEISANLLQSGVLLREVNETIASQDDGSPDGRLKSRLCALVFLIRKLPREAGVDIGVRATAEVLADLLVKDLSKDGASLRGQLPKLLDELVATGTLMKLDNEYSLQTRESSEWEAEFRNRQTKLVNDPTRMSSKRAQLLGAAVQDSIGSVKLLHGKCKEPRKLALHFGAEPPQGAPHEIPVWIRDGWGVDEKSVIADARAAGPDSPTIHVFVPRSRAEALARVIAAQSAAKDTLEYKGVPSTPEGIEARQGMETRLTEASNSLRALVAEVVDGAKVYQGGGNERLEATLLDKVKESANASLDRLFYNFRDADHHRWPKVIERARKGAEHPLEVLDYSGKTEDHPVCSAVLSFVGSGKKGKDVRAHFSDPPYGWSRDAVDAALISLFGTGHLRATTNGTPLKPGQLDQAKISATDFRVESATIDTRQRLKVRKLITTAGVPCKPNEEAAAAGEFIAKLSDLARRAGGEAPLPERPDTSHLLDLQSLAGNEQLVGILNRHDELLQNIEDWTKARDLAEKRLPAYQRLQSLARHADGLAAAKEVQPQIEAIAANRSLLDATDPVPDLAKALADALRAALTEAEKHYAQVFDEESARLESAESWQKIEPSDRDRILKGLNIVKATKGATGTEQEVLESLERTSLNTWRTRTAALPQLFAEARIQADKRVEPKTHHVKLGSATLRTPEEVKTWVEKTEQELLEKLKLGPVVIS</sequence>
<protein>
    <submittedName>
        <fullName evidence="1">BREX system P-loop protein BrxC</fullName>
    </submittedName>
</protein>
<dbReference type="InterPro" id="IPR047679">
    <property type="entry name" value="BREX_BrxC"/>
</dbReference>
<dbReference type="EMBL" id="CP038033">
    <property type="protein sequence ID" value="QBQ53361.1"/>
    <property type="molecule type" value="Genomic_DNA"/>
</dbReference>
<organism evidence="1 2">
    <name type="scientific">Nitrosococcus wardiae</name>
    <dbReference type="NCBI Taxonomy" id="1814290"/>
    <lineage>
        <taxon>Bacteria</taxon>
        <taxon>Pseudomonadati</taxon>
        <taxon>Pseudomonadota</taxon>
        <taxon>Gammaproteobacteria</taxon>
        <taxon>Chromatiales</taxon>
        <taxon>Chromatiaceae</taxon>
        <taxon>Nitrosococcus</taxon>
    </lineage>
</organism>
<dbReference type="OrthoDB" id="3201900at2"/>
<dbReference type="Proteomes" id="UP000294325">
    <property type="component" value="Chromosome"/>
</dbReference>
<accession>A0A4P7BU28</accession>
<gene>
    <name evidence="1" type="primary">brxC</name>
    <name evidence="1" type="ORF">E3U44_01695</name>
</gene>
<reference evidence="1 2" key="1">
    <citation type="submission" date="2019-03" db="EMBL/GenBank/DDBJ databases">
        <title>The genome sequence of Nitrosococcus wardiae strain D1FHST reveals the archetypal metabolic capacity of ammonia-oxidizing Gammaproteobacteria.</title>
        <authorList>
            <person name="Wang L."/>
            <person name="Lim C.K."/>
            <person name="Hanson T.E."/>
            <person name="Dang H."/>
            <person name="Klotz M.G."/>
        </authorList>
    </citation>
    <scope>NUCLEOTIDE SEQUENCE [LARGE SCALE GENOMIC DNA]</scope>
    <source>
        <strain evidence="1 2">D1FHS</strain>
    </source>
</reference>
<dbReference type="KEGG" id="nwr:E3U44_01695"/>
<name>A0A4P7BU28_9GAMM</name>
<dbReference type="NCBIfam" id="NF033441">
    <property type="entry name" value="BREX_BrxC"/>
    <property type="match status" value="1"/>
</dbReference>
<dbReference type="InterPro" id="IPR027417">
    <property type="entry name" value="P-loop_NTPase"/>
</dbReference>
<evidence type="ECO:0000313" key="2">
    <source>
        <dbReference type="Proteomes" id="UP000294325"/>
    </source>
</evidence>
<proteinExistence type="predicted"/>
<evidence type="ECO:0000313" key="1">
    <source>
        <dbReference type="EMBL" id="QBQ53361.1"/>
    </source>
</evidence>
<dbReference type="RefSeq" id="WP_134356376.1">
    <property type="nucleotide sequence ID" value="NZ_CP038033.1"/>
</dbReference>
<dbReference type="SUPFAM" id="SSF52540">
    <property type="entry name" value="P-loop containing nucleoside triphosphate hydrolases"/>
    <property type="match status" value="1"/>
</dbReference>
<dbReference type="AlphaFoldDB" id="A0A4P7BU28"/>